<dbReference type="InterPro" id="IPR025933">
    <property type="entry name" value="Beta_defensin_dom"/>
</dbReference>
<reference evidence="13" key="1">
    <citation type="journal article" date="2018" name="Biotechnol. Bioeng.">
        <title>A reference genome of the Chinese hamster based on a hybrid assembly strategy.</title>
        <authorList>
            <person name="Rupp O."/>
            <person name="MacDonald M.L."/>
            <person name="Li S."/>
            <person name="Dhiman H."/>
            <person name="Polson S."/>
            <person name="Griep S."/>
            <person name="Heffner K."/>
            <person name="Hernandez I."/>
            <person name="Brinkrolf K."/>
            <person name="Jadhav V."/>
            <person name="Samoudi M."/>
            <person name="Hao H."/>
            <person name="Kingham B."/>
            <person name="Goesmann A."/>
            <person name="Betenbaugh M.J."/>
            <person name="Lewis N.E."/>
            <person name="Borth N."/>
            <person name="Lee K.H."/>
        </authorList>
    </citation>
    <scope>NUCLEOTIDE SEQUENCE [LARGE SCALE GENOMIC DNA]</scope>
    <source>
        <strain evidence="13">17A/GY</strain>
    </source>
</reference>
<comment type="function">
    <text evidence="9">Has antibacterial activity.</text>
</comment>
<keyword evidence="4 9" id="KW-0929">Antimicrobial</keyword>
<dbReference type="RefSeq" id="XP_035299988.1">
    <property type="nucleotide sequence ID" value="XM_035444097.1"/>
</dbReference>
<evidence type="ECO:0000256" key="7">
    <source>
        <dbReference type="ARBA" id="ARBA00023022"/>
    </source>
</evidence>
<dbReference type="KEGG" id="cge:100761338"/>
<dbReference type="GO" id="GO:0005615">
    <property type="term" value="C:extracellular space"/>
    <property type="evidence" value="ECO:0007669"/>
    <property type="project" value="TreeGrafter"/>
</dbReference>
<keyword evidence="3 9" id="KW-0964">Secreted</keyword>
<evidence type="ECO:0000256" key="8">
    <source>
        <dbReference type="ARBA" id="ARBA00023157"/>
    </source>
</evidence>
<evidence type="ECO:0000256" key="9">
    <source>
        <dbReference type="RuleBase" id="RU231113"/>
    </source>
</evidence>
<accession>A0A8C2MQL2</accession>
<sequence length="69" mass="8144">MRVQLSTLGVFTLLFIVSLAGIFFESHGCSSEYSHCRMKCETTEYAIRYCEDWTICCRSKEYIKSKRTW</sequence>
<reference evidence="11" key="4">
    <citation type="submission" date="2025-05" db="UniProtKB">
        <authorList>
            <consortium name="Ensembl"/>
        </authorList>
    </citation>
    <scope>IDENTIFICATION</scope>
</reference>
<dbReference type="PANTHER" id="PTHR47900">
    <property type="entry name" value="BETA-DEFENSIN 131A"/>
    <property type="match status" value="1"/>
</dbReference>
<evidence type="ECO:0000313" key="13">
    <source>
        <dbReference type="Proteomes" id="UP001108280"/>
    </source>
</evidence>
<keyword evidence="7 9" id="KW-0044">Antibiotic</keyword>
<evidence type="ECO:0000313" key="11">
    <source>
        <dbReference type="Ensembl" id="ENSCGRP00001022372.1"/>
    </source>
</evidence>
<dbReference type="GO" id="GO:0042742">
    <property type="term" value="P:defense response to bacterium"/>
    <property type="evidence" value="ECO:0007669"/>
    <property type="project" value="UniProtKB-UniRule"/>
</dbReference>
<dbReference type="GO" id="GO:0045087">
    <property type="term" value="P:innate immune response"/>
    <property type="evidence" value="ECO:0007669"/>
    <property type="project" value="InterPro"/>
</dbReference>
<evidence type="ECO:0000259" key="10">
    <source>
        <dbReference type="Pfam" id="PF13841"/>
    </source>
</evidence>
<dbReference type="GeneTree" id="ENSGT00390000001538"/>
<dbReference type="Ensembl" id="ENSCGRT00001026617.1">
    <property type="protein sequence ID" value="ENSCGRP00001022372.1"/>
    <property type="gene ID" value="ENSCGRG00001020939.1"/>
</dbReference>
<gene>
    <name evidence="11 14" type="primary">LOC100761338</name>
</gene>
<dbReference type="RefSeq" id="XP_035308295.1">
    <property type="nucleotide sequence ID" value="XM_035452404.1"/>
</dbReference>
<dbReference type="Proteomes" id="UP001108280">
    <property type="component" value="Chromosome 1"/>
</dbReference>
<dbReference type="Pfam" id="PF13841">
    <property type="entry name" value="Defensin_beta_2"/>
    <property type="match status" value="1"/>
</dbReference>
<evidence type="ECO:0000256" key="5">
    <source>
        <dbReference type="ARBA" id="ARBA00022729"/>
    </source>
</evidence>
<name>A0A8C2MQL2_CRIGR</name>
<feature type="chain" id="PRO_5044520780" description="Beta-defensin" evidence="9">
    <location>
        <begin position="21"/>
        <end position="69"/>
    </location>
</feature>
<evidence type="ECO:0000256" key="1">
    <source>
        <dbReference type="ARBA" id="ARBA00004613"/>
    </source>
</evidence>
<keyword evidence="13" id="KW-1185">Reference proteome</keyword>
<evidence type="ECO:0000256" key="3">
    <source>
        <dbReference type="ARBA" id="ARBA00022525"/>
    </source>
</evidence>
<reference evidence="14" key="3">
    <citation type="submission" date="2025-04" db="UniProtKB">
        <authorList>
            <consortium name="RefSeq"/>
        </authorList>
    </citation>
    <scope>IDENTIFICATION</scope>
    <source>
        <strain evidence="14">17A/GY</strain>
        <tissue evidence="14">Liver</tissue>
    </source>
</reference>
<proteinExistence type="inferred from homology"/>
<protein>
    <recommendedName>
        <fullName evidence="9">Beta-defensin</fullName>
    </recommendedName>
</protein>
<dbReference type="GeneID" id="100761338"/>
<evidence type="ECO:0000256" key="4">
    <source>
        <dbReference type="ARBA" id="ARBA00022529"/>
    </source>
</evidence>
<dbReference type="PANTHER" id="PTHR47900:SF1">
    <property type="entry name" value="BETA-DEFENSIN 131A"/>
    <property type="match status" value="1"/>
</dbReference>
<comment type="subcellular location">
    <subcellularLocation>
        <location evidence="1 9">Secreted</location>
    </subcellularLocation>
</comment>
<evidence type="ECO:0000256" key="2">
    <source>
        <dbReference type="ARBA" id="ARBA00007371"/>
    </source>
</evidence>
<dbReference type="Proteomes" id="UP000694386">
    <property type="component" value="Unplaced"/>
</dbReference>
<evidence type="ECO:0000256" key="6">
    <source>
        <dbReference type="ARBA" id="ARBA00022940"/>
    </source>
</evidence>
<comment type="similarity">
    <text evidence="2 9">Belongs to the beta-defensin family.</text>
</comment>
<dbReference type="OrthoDB" id="9524787at2759"/>
<keyword evidence="5 9" id="KW-0732">Signal</keyword>
<evidence type="ECO:0000313" key="12">
    <source>
        <dbReference type="Proteomes" id="UP000694386"/>
    </source>
</evidence>
<keyword evidence="8" id="KW-1015">Disulfide bond</keyword>
<evidence type="ECO:0000313" key="14">
    <source>
        <dbReference type="RefSeq" id="XP_035308295.1"/>
    </source>
</evidence>
<dbReference type="AlphaFoldDB" id="A0A8C2MQL2"/>
<dbReference type="OMA" id="CETTEYA"/>
<keyword evidence="6 9" id="KW-0211">Defensin</keyword>
<feature type="domain" description="Beta-defensin" evidence="10">
    <location>
        <begin position="29"/>
        <end position="57"/>
    </location>
</feature>
<feature type="signal peptide" evidence="9">
    <location>
        <begin position="1"/>
        <end position="20"/>
    </location>
</feature>
<reference evidence="13" key="2">
    <citation type="journal article" date="2020" name="Biotechnol. Bioeng.">
        <title>Chromosome-scale scaffolds for the Chinese hamster reference genome assembly to facilitate the study of the CHO epigenome.</title>
        <authorList>
            <person name="Hilliard W."/>
            <person name="MacDonald M."/>
            <person name="Lee K.H."/>
        </authorList>
    </citation>
    <scope>NUCLEOTIDE SEQUENCE [LARGE SCALE GENOMIC DNA]</scope>
    <source>
        <strain evidence="13">17A/GY</strain>
    </source>
</reference>
<organism evidence="11 12">
    <name type="scientific">Cricetulus griseus</name>
    <name type="common">Chinese hamster</name>
    <name type="synonym">Cricetulus barabensis griseus</name>
    <dbReference type="NCBI Taxonomy" id="10029"/>
    <lineage>
        <taxon>Eukaryota</taxon>
        <taxon>Metazoa</taxon>
        <taxon>Chordata</taxon>
        <taxon>Craniata</taxon>
        <taxon>Vertebrata</taxon>
        <taxon>Euteleostomi</taxon>
        <taxon>Mammalia</taxon>
        <taxon>Eutheria</taxon>
        <taxon>Euarchontoglires</taxon>
        <taxon>Glires</taxon>
        <taxon>Rodentia</taxon>
        <taxon>Myomorpha</taxon>
        <taxon>Muroidea</taxon>
        <taxon>Cricetidae</taxon>
        <taxon>Cricetinae</taxon>
        <taxon>Cricetulus</taxon>
    </lineage>
</organism>